<dbReference type="Proteomes" id="UP000176284">
    <property type="component" value="Unassembled WGS sequence"/>
</dbReference>
<feature type="domain" description="NTP pyrophosphohydrolase MazG-like" evidence="1">
    <location>
        <begin position="29"/>
        <end position="98"/>
    </location>
</feature>
<dbReference type="Pfam" id="PF03819">
    <property type="entry name" value="MazG"/>
    <property type="match status" value="1"/>
</dbReference>
<sequence>MTFEEYQKKSRETALYWDAGQNLIYPTLGLAGEAGEVAEKIKKLYRNNGGVLDLTDEKKSELKKELGDVLWYVSQLSTELGLSLEDVVSANIEKIFSRLERNKLHSTGDNR</sequence>
<evidence type="ECO:0000313" key="2">
    <source>
        <dbReference type="EMBL" id="OGY67713.1"/>
    </source>
</evidence>
<dbReference type="SUPFAM" id="SSF101386">
    <property type="entry name" value="all-alpha NTP pyrophosphatases"/>
    <property type="match status" value="1"/>
</dbReference>
<dbReference type="Gene3D" id="1.10.287.1080">
    <property type="entry name" value="MazG-like"/>
    <property type="match status" value="1"/>
</dbReference>
<dbReference type="PIRSF" id="PIRSF006639">
    <property type="entry name" value="UCP006639_pph"/>
    <property type="match status" value="1"/>
</dbReference>
<dbReference type="InterPro" id="IPR011379">
    <property type="entry name" value="MazG-related_GP37"/>
</dbReference>
<dbReference type="EMBL" id="MHJM01000019">
    <property type="protein sequence ID" value="OGY67713.1"/>
    <property type="molecule type" value="Genomic_DNA"/>
</dbReference>
<accession>A0A1G1ZSK2</accession>
<dbReference type="PANTHER" id="PTHR46523:SF1">
    <property type="entry name" value="DCTP PYROPHOSPHATASE 1"/>
    <property type="match status" value="1"/>
</dbReference>
<evidence type="ECO:0000259" key="1">
    <source>
        <dbReference type="Pfam" id="PF03819"/>
    </source>
</evidence>
<reference evidence="2 3" key="1">
    <citation type="journal article" date="2016" name="Nat. Commun.">
        <title>Thousands of microbial genomes shed light on interconnected biogeochemical processes in an aquifer system.</title>
        <authorList>
            <person name="Anantharaman K."/>
            <person name="Brown C.T."/>
            <person name="Hug L.A."/>
            <person name="Sharon I."/>
            <person name="Castelle C.J."/>
            <person name="Probst A.J."/>
            <person name="Thomas B.C."/>
            <person name="Singh A."/>
            <person name="Wilkins M.J."/>
            <person name="Karaoz U."/>
            <person name="Brodie E.L."/>
            <person name="Williams K.H."/>
            <person name="Hubbard S.S."/>
            <person name="Banfield J.F."/>
        </authorList>
    </citation>
    <scope>NUCLEOTIDE SEQUENCE [LARGE SCALE GENOMIC DNA]</scope>
</reference>
<gene>
    <name evidence="2" type="ORF">A3H63_01280</name>
</gene>
<organism evidence="2 3">
    <name type="scientific">Candidatus Harrisonbacteria bacterium RIFCSPLOWO2_02_FULL_45_10c</name>
    <dbReference type="NCBI Taxonomy" id="1798410"/>
    <lineage>
        <taxon>Bacteria</taxon>
        <taxon>Candidatus Harrisoniibacteriota</taxon>
    </lineage>
</organism>
<comment type="caution">
    <text evidence="2">The sequence shown here is derived from an EMBL/GenBank/DDBJ whole genome shotgun (WGS) entry which is preliminary data.</text>
</comment>
<evidence type="ECO:0000313" key="3">
    <source>
        <dbReference type="Proteomes" id="UP000176284"/>
    </source>
</evidence>
<name>A0A1G1ZSK2_9BACT</name>
<dbReference type="AlphaFoldDB" id="A0A1G1ZSK2"/>
<dbReference type="STRING" id="1798410.A3H63_01280"/>
<protein>
    <recommendedName>
        <fullName evidence="1">NTP pyrophosphohydrolase MazG-like domain-containing protein</fullName>
    </recommendedName>
</protein>
<dbReference type="CDD" id="cd11541">
    <property type="entry name" value="NTP-PPase_u4"/>
    <property type="match status" value="1"/>
</dbReference>
<dbReference type="InterPro" id="IPR052555">
    <property type="entry name" value="dCTP_Pyrophosphatase"/>
</dbReference>
<dbReference type="PANTHER" id="PTHR46523">
    <property type="entry name" value="DCTP PYROPHOSPHATASE 1"/>
    <property type="match status" value="1"/>
</dbReference>
<dbReference type="InterPro" id="IPR004518">
    <property type="entry name" value="MazG-like_dom"/>
</dbReference>
<proteinExistence type="predicted"/>